<gene>
    <name evidence="2" type="ORF">CEUSTIGMA_g1678.t1</name>
</gene>
<evidence type="ECO:0000313" key="3">
    <source>
        <dbReference type="Proteomes" id="UP000232323"/>
    </source>
</evidence>
<feature type="coiled-coil region" evidence="1">
    <location>
        <begin position="165"/>
        <end position="345"/>
    </location>
</feature>
<name>A0A250WU20_9CHLO</name>
<reference evidence="2 3" key="1">
    <citation type="submission" date="2017-08" db="EMBL/GenBank/DDBJ databases">
        <title>Acidophilic green algal genome provides insights into adaptation to an acidic environment.</title>
        <authorList>
            <person name="Hirooka S."/>
            <person name="Hirose Y."/>
            <person name="Kanesaki Y."/>
            <person name="Higuchi S."/>
            <person name="Fujiwara T."/>
            <person name="Onuma R."/>
            <person name="Era A."/>
            <person name="Ohbayashi R."/>
            <person name="Uzuka A."/>
            <person name="Nozaki H."/>
            <person name="Yoshikawa H."/>
            <person name="Miyagishima S.Y."/>
        </authorList>
    </citation>
    <scope>NUCLEOTIDE SEQUENCE [LARGE SCALE GENOMIC DNA]</scope>
    <source>
        <strain evidence="2 3">NIES-2499</strain>
    </source>
</reference>
<accession>A0A250WU20</accession>
<keyword evidence="3" id="KW-1185">Reference proteome</keyword>
<organism evidence="2 3">
    <name type="scientific">Chlamydomonas eustigma</name>
    <dbReference type="NCBI Taxonomy" id="1157962"/>
    <lineage>
        <taxon>Eukaryota</taxon>
        <taxon>Viridiplantae</taxon>
        <taxon>Chlorophyta</taxon>
        <taxon>core chlorophytes</taxon>
        <taxon>Chlorophyceae</taxon>
        <taxon>CS clade</taxon>
        <taxon>Chlamydomonadales</taxon>
        <taxon>Chlamydomonadaceae</taxon>
        <taxon>Chlamydomonas</taxon>
    </lineage>
</organism>
<comment type="caution">
    <text evidence="2">The sequence shown here is derived from an EMBL/GenBank/DDBJ whole genome shotgun (WGS) entry which is preliminary data.</text>
</comment>
<proteinExistence type="predicted"/>
<dbReference type="EMBL" id="BEGY01000006">
    <property type="protein sequence ID" value="GAX74229.1"/>
    <property type="molecule type" value="Genomic_DNA"/>
</dbReference>
<evidence type="ECO:0000313" key="2">
    <source>
        <dbReference type="EMBL" id="GAX74229.1"/>
    </source>
</evidence>
<evidence type="ECO:0008006" key="4">
    <source>
        <dbReference type="Google" id="ProtNLM"/>
    </source>
</evidence>
<dbReference type="OrthoDB" id="537822at2759"/>
<sequence length="807" mass="89615">MFKLPQLQPGLTGAHEGRSKSARALGSAYSAFPTASRTLREAGNLAGGIEVKCWEYQAREITAEIAASDKYKSIALHAEVKLAEALEKCDRVSPTVLTKDGEERPNRLRTAVCCQLLGEFAELCGPFAAVLSNLRDHLLKSVYSGYYVSERGLLSFDQLTWFSVAERLEKEKEIMLEEREVFKKQISDQGLILSRIEEQMIAYQSAMQSAQLEAATMKSDLEALARGREMALREAKTGREELKKARKEWLKMRDELDAEKKEHNNLKELHEYQNASHKQYIADSQAAVNQMNKKLQDLQRELDSSVPFTAIQGTKTQLENTMQSLAKERARVDELERMVSMLKDHAGGLTPRPNWSHFRLHGIQNTEGQRTQAVLSMVLERLEACVLRSELEELQLKLEDQVQATKMLEHVLVPDPLPKMIQLSVVTDSSAYFLTEASDDHGHHNSETEPGPSLAAEGLGVGPDIPRCLRWPAKQMVTMRPLSLQATEALIIDIWQAKEEYELGGMQQHLVSFLYHYFAFLSPAASQDHKIIAQSAYGLFHACSSHTFASTTVRMFSGILTGQLADAAWSDRQIMLRGFQQVLSSLPAQPSSSKPSTGPKVTDQDIREAIQAYFPARGSWQVHKLKETVSSEFTHEGDLVPLDEVLHAVDIAKSPPVADNAAHSSGQDSQGTVFVKLLLSQHLEELEAFGEEVAGIIRSETSKLEGAESSVKLNEISVALQNVMSKADVGVCLEKLTGYSSQEQDLIEDPIMISLEEAQRLPLVLRALCLLKPVRNYDLPAALSRVEQLKHTSEHGALSTGALPSVA</sequence>
<protein>
    <recommendedName>
        <fullName evidence="4">Translin-associated factor X-interacting protein 1 N-terminal domain-containing protein</fullName>
    </recommendedName>
</protein>
<dbReference type="AlphaFoldDB" id="A0A250WU20"/>
<keyword evidence="1" id="KW-0175">Coiled coil</keyword>
<dbReference type="STRING" id="1157962.A0A250WU20"/>
<evidence type="ECO:0000256" key="1">
    <source>
        <dbReference type="SAM" id="Coils"/>
    </source>
</evidence>
<dbReference type="Proteomes" id="UP000232323">
    <property type="component" value="Unassembled WGS sequence"/>
</dbReference>